<name>A0ABP8TM73_9ACTN</name>
<keyword evidence="4" id="KW-1185">Reference proteome</keyword>
<gene>
    <name evidence="3" type="ORF">GCM10023195_34900</name>
</gene>
<dbReference type="Pfam" id="PF21597">
    <property type="entry name" value="TetR_C_43"/>
    <property type="match status" value="1"/>
</dbReference>
<evidence type="ECO:0000313" key="3">
    <source>
        <dbReference type="EMBL" id="GAA4608808.1"/>
    </source>
</evidence>
<proteinExistence type="predicted"/>
<accession>A0ABP8TM73</accession>
<evidence type="ECO:0000259" key="2">
    <source>
        <dbReference type="Pfam" id="PF21597"/>
    </source>
</evidence>
<dbReference type="InterPro" id="IPR049445">
    <property type="entry name" value="TetR_SbtR-like_C"/>
</dbReference>
<comment type="caution">
    <text evidence="3">The sequence shown here is derived from an EMBL/GenBank/DDBJ whole genome shotgun (WGS) entry which is preliminary data.</text>
</comment>
<feature type="domain" description="Transcriptional regulator SbtR-like C-terminal" evidence="2">
    <location>
        <begin position="18"/>
        <end position="88"/>
    </location>
</feature>
<protein>
    <recommendedName>
        <fullName evidence="2">Transcriptional regulator SbtR-like C-terminal domain-containing protein</fullName>
    </recommendedName>
</protein>
<dbReference type="RefSeq" id="WP_345354733.1">
    <property type="nucleotide sequence ID" value="NZ_BAABHJ010000008.1"/>
</dbReference>
<sequence>MVAHVDAVAPGAQRGGPPATTALRAELVQVVEKMLAGAREAGAIRTDLDPALTTVLVGQTAYAIARAQPASRQLTDAFVTVLMDGLRPRPPARNTGASSA</sequence>
<organism evidence="3 4">
    <name type="scientific">Actinoallomurus liliacearum</name>
    <dbReference type="NCBI Taxonomy" id="1080073"/>
    <lineage>
        <taxon>Bacteria</taxon>
        <taxon>Bacillati</taxon>
        <taxon>Actinomycetota</taxon>
        <taxon>Actinomycetes</taxon>
        <taxon>Streptosporangiales</taxon>
        <taxon>Thermomonosporaceae</taxon>
        <taxon>Actinoallomurus</taxon>
    </lineage>
</organism>
<reference evidence="4" key="1">
    <citation type="journal article" date="2019" name="Int. J. Syst. Evol. Microbiol.">
        <title>The Global Catalogue of Microorganisms (GCM) 10K type strain sequencing project: providing services to taxonomists for standard genome sequencing and annotation.</title>
        <authorList>
            <consortium name="The Broad Institute Genomics Platform"/>
            <consortium name="The Broad Institute Genome Sequencing Center for Infectious Disease"/>
            <person name="Wu L."/>
            <person name="Ma J."/>
        </authorList>
    </citation>
    <scope>NUCLEOTIDE SEQUENCE [LARGE SCALE GENOMIC DNA]</scope>
    <source>
        <strain evidence="4">JCM 17938</strain>
    </source>
</reference>
<evidence type="ECO:0000313" key="4">
    <source>
        <dbReference type="Proteomes" id="UP001500212"/>
    </source>
</evidence>
<dbReference type="InterPro" id="IPR036271">
    <property type="entry name" value="Tet_transcr_reg_TetR-rel_C_sf"/>
</dbReference>
<evidence type="ECO:0000256" key="1">
    <source>
        <dbReference type="SAM" id="MobiDB-lite"/>
    </source>
</evidence>
<feature type="region of interest" description="Disordered" evidence="1">
    <location>
        <begin position="1"/>
        <end position="20"/>
    </location>
</feature>
<dbReference type="EMBL" id="BAABHJ010000008">
    <property type="protein sequence ID" value="GAA4608808.1"/>
    <property type="molecule type" value="Genomic_DNA"/>
</dbReference>
<dbReference type="SUPFAM" id="SSF48498">
    <property type="entry name" value="Tetracyclin repressor-like, C-terminal domain"/>
    <property type="match status" value="1"/>
</dbReference>
<dbReference type="Proteomes" id="UP001500212">
    <property type="component" value="Unassembled WGS sequence"/>
</dbReference>
<dbReference type="Gene3D" id="1.10.357.10">
    <property type="entry name" value="Tetracycline Repressor, domain 2"/>
    <property type="match status" value="1"/>
</dbReference>